<dbReference type="Gene3D" id="2.40.50.140">
    <property type="entry name" value="Nucleic acid-binding proteins"/>
    <property type="match status" value="1"/>
</dbReference>
<feature type="domain" description="DNA ligase ATP-dependent C-terminal" evidence="6">
    <location>
        <begin position="231"/>
        <end position="326"/>
    </location>
</feature>
<evidence type="ECO:0000256" key="2">
    <source>
        <dbReference type="ARBA" id="ARBA00012727"/>
    </source>
</evidence>
<dbReference type="InterPro" id="IPR012340">
    <property type="entry name" value="NA-bd_OB-fold"/>
</dbReference>
<evidence type="ECO:0000259" key="5">
    <source>
        <dbReference type="Pfam" id="PF01068"/>
    </source>
</evidence>
<dbReference type="Gene3D" id="3.30.470.30">
    <property type="entry name" value="DNA ligase/mRNA capping enzyme"/>
    <property type="match status" value="1"/>
</dbReference>
<dbReference type="InterPro" id="IPR012310">
    <property type="entry name" value="DNA_ligase_ATP-dep_cent"/>
</dbReference>
<dbReference type="SUPFAM" id="SSF56091">
    <property type="entry name" value="DNA ligase/mRNA capping enzyme, catalytic domain"/>
    <property type="match status" value="1"/>
</dbReference>
<dbReference type="AlphaFoldDB" id="A0A1H1B2W9"/>
<evidence type="ECO:0000259" key="6">
    <source>
        <dbReference type="Pfam" id="PF04679"/>
    </source>
</evidence>
<comment type="catalytic activity">
    <reaction evidence="4">
        <text>ATP + (deoxyribonucleotide)n-3'-hydroxyl + 5'-phospho-(deoxyribonucleotide)m = (deoxyribonucleotide)n+m + AMP + diphosphate.</text>
        <dbReference type="EC" id="6.5.1.1"/>
    </reaction>
</comment>
<dbReference type="GO" id="GO:0006281">
    <property type="term" value="P:DNA repair"/>
    <property type="evidence" value="ECO:0007669"/>
    <property type="project" value="InterPro"/>
</dbReference>
<dbReference type="InterPro" id="IPR044119">
    <property type="entry name" value="Adenylation_LigC-like"/>
</dbReference>
<dbReference type="PROSITE" id="PS00697">
    <property type="entry name" value="DNA_LIGASE_A1"/>
    <property type="match status" value="1"/>
</dbReference>
<organism evidence="7 8">
    <name type="scientific">Tsukamurella pulmonis</name>
    <dbReference type="NCBI Taxonomy" id="47312"/>
    <lineage>
        <taxon>Bacteria</taxon>
        <taxon>Bacillati</taxon>
        <taxon>Actinomycetota</taxon>
        <taxon>Actinomycetes</taxon>
        <taxon>Mycobacteriales</taxon>
        <taxon>Tsukamurellaceae</taxon>
        <taxon>Tsukamurella</taxon>
    </lineage>
</organism>
<dbReference type="STRING" id="47312.SAMN04489765_0513"/>
<comment type="similarity">
    <text evidence="1">Belongs to the ATP-dependent DNA ligase family.</text>
</comment>
<dbReference type="Pfam" id="PF01068">
    <property type="entry name" value="DNA_ligase_A_M"/>
    <property type="match status" value="1"/>
</dbReference>
<dbReference type="EC" id="6.5.1.1" evidence="2"/>
<keyword evidence="3 7" id="KW-0436">Ligase</keyword>
<gene>
    <name evidence="7" type="ORF">SAMN04489765_0513</name>
</gene>
<dbReference type="InterPro" id="IPR044117">
    <property type="entry name" value="OBF_LigC-like"/>
</dbReference>
<dbReference type="EMBL" id="FNLF01000002">
    <property type="protein sequence ID" value="SDQ46274.1"/>
    <property type="molecule type" value="Genomic_DNA"/>
</dbReference>
<dbReference type="NCBIfam" id="NF006078">
    <property type="entry name" value="PRK08224.1"/>
    <property type="match status" value="1"/>
</dbReference>
<protein>
    <recommendedName>
        <fullName evidence="2">DNA ligase (ATP)</fullName>
        <ecNumber evidence="2">6.5.1.1</ecNumber>
    </recommendedName>
</protein>
<name>A0A1H1B2W9_9ACTN</name>
<feature type="domain" description="ATP-dependent DNA ligase family profile" evidence="5">
    <location>
        <begin position="21"/>
        <end position="211"/>
    </location>
</feature>
<dbReference type="GO" id="GO:0006310">
    <property type="term" value="P:DNA recombination"/>
    <property type="evidence" value="ECO:0007669"/>
    <property type="project" value="InterPro"/>
</dbReference>
<dbReference type="Proteomes" id="UP000183053">
    <property type="component" value="Unassembled WGS sequence"/>
</dbReference>
<evidence type="ECO:0000256" key="3">
    <source>
        <dbReference type="ARBA" id="ARBA00022598"/>
    </source>
</evidence>
<dbReference type="InterPro" id="IPR016059">
    <property type="entry name" value="DNA_ligase_ATP-dep_CS"/>
</dbReference>
<dbReference type="CDD" id="cd07905">
    <property type="entry name" value="Adenylation_DNA_ligase_LigC"/>
    <property type="match status" value="1"/>
</dbReference>
<accession>A0A1H1B2W9</accession>
<dbReference type="Pfam" id="PF04679">
    <property type="entry name" value="DNA_ligase_A_C"/>
    <property type="match status" value="1"/>
</dbReference>
<evidence type="ECO:0000256" key="4">
    <source>
        <dbReference type="ARBA" id="ARBA00034003"/>
    </source>
</evidence>
<keyword evidence="8" id="KW-1185">Reference proteome</keyword>
<evidence type="ECO:0000313" key="8">
    <source>
        <dbReference type="Proteomes" id="UP000183053"/>
    </source>
</evidence>
<reference evidence="8" key="1">
    <citation type="submission" date="2016-10" db="EMBL/GenBank/DDBJ databases">
        <authorList>
            <person name="Varghese N."/>
            <person name="Submissions S."/>
        </authorList>
    </citation>
    <scope>NUCLEOTIDE SEQUENCE [LARGE SCALE GENOMIC DNA]</scope>
    <source>
        <strain evidence="8">DSM 44142</strain>
    </source>
</reference>
<evidence type="ECO:0000256" key="1">
    <source>
        <dbReference type="ARBA" id="ARBA00007572"/>
    </source>
</evidence>
<sequence length="352" mass="38903">MSAVTPTIGHVDLPVNPPLDPMLAKAAKAVPGEGYSHEPKWDGFRALIFRDGDEVFIGSRSGKDLGRYFPEVVAAARAELPERCVLDGEIAVAVHREGRKRLDWESLSARIHPAESRITKLSEETPAIFIGFDAIAMADVDLTGKPFSARRQVLVSAYAGTGTCKISRVTTDAGAAADWFERFEGAGLDGVISKRVDGHYLPGKREMIKVKHARTAEAVVIGYRMHKSQPNAVGSVLLGLHQDGQLLPIGGIGAFTAAKREEYLQLLEPMRTAESVQGEPNRWATPEKTGEWVPVRPELVVEFDYDQMEGMRLRHTAKFRRWRPDRDPSSCGYEQLEVPVTYDLDDVLQEGE</sequence>
<dbReference type="SUPFAM" id="SSF50249">
    <property type="entry name" value="Nucleic acid-binding proteins"/>
    <property type="match status" value="1"/>
</dbReference>
<dbReference type="GO" id="GO:0003910">
    <property type="term" value="F:DNA ligase (ATP) activity"/>
    <property type="evidence" value="ECO:0007669"/>
    <property type="project" value="UniProtKB-EC"/>
</dbReference>
<evidence type="ECO:0000313" key="7">
    <source>
        <dbReference type="EMBL" id="SDQ46274.1"/>
    </source>
</evidence>
<dbReference type="InterPro" id="IPR012309">
    <property type="entry name" value="DNA_ligase_ATP-dep_C"/>
</dbReference>
<dbReference type="GO" id="GO:0005524">
    <property type="term" value="F:ATP binding"/>
    <property type="evidence" value="ECO:0007669"/>
    <property type="project" value="InterPro"/>
</dbReference>
<dbReference type="PANTHER" id="PTHR45674">
    <property type="entry name" value="DNA LIGASE 1/3 FAMILY MEMBER"/>
    <property type="match status" value="1"/>
</dbReference>
<dbReference type="CDD" id="cd07970">
    <property type="entry name" value="OBF_DNA_ligase_LigC"/>
    <property type="match status" value="1"/>
</dbReference>
<dbReference type="InterPro" id="IPR050191">
    <property type="entry name" value="ATP-dep_DNA_ligase"/>
</dbReference>
<proteinExistence type="inferred from homology"/>
<dbReference type="PANTHER" id="PTHR45674:SF4">
    <property type="entry name" value="DNA LIGASE 1"/>
    <property type="match status" value="1"/>
</dbReference>